<comment type="caution">
    <text evidence="1">The sequence shown here is derived from an EMBL/GenBank/DDBJ whole genome shotgun (WGS) entry which is preliminary data.</text>
</comment>
<dbReference type="Proteomes" id="UP000551616">
    <property type="component" value="Unassembled WGS sequence"/>
</dbReference>
<organism evidence="1 2">
    <name type="scientific">Bremerella alba</name>
    <dbReference type="NCBI Taxonomy" id="980252"/>
    <lineage>
        <taxon>Bacteria</taxon>
        <taxon>Pseudomonadati</taxon>
        <taxon>Planctomycetota</taxon>
        <taxon>Planctomycetia</taxon>
        <taxon>Pirellulales</taxon>
        <taxon>Pirellulaceae</taxon>
        <taxon>Bremerella</taxon>
    </lineage>
</organism>
<proteinExistence type="predicted"/>
<dbReference type="RefSeq" id="WP_207397999.1">
    <property type="nucleotide sequence ID" value="NZ_JABRWO010000010.1"/>
</dbReference>
<gene>
    <name evidence="1" type="ORF">HOV93_37930</name>
</gene>
<dbReference type="EMBL" id="JABRWO010000010">
    <property type="protein sequence ID" value="MBA2116602.1"/>
    <property type="molecule type" value="Genomic_DNA"/>
</dbReference>
<dbReference type="AlphaFoldDB" id="A0A7V9A8M9"/>
<evidence type="ECO:0000313" key="2">
    <source>
        <dbReference type="Proteomes" id="UP000551616"/>
    </source>
</evidence>
<evidence type="ECO:0000313" key="1">
    <source>
        <dbReference type="EMBL" id="MBA2116602.1"/>
    </source>
</evidence>
<sequence>MNDEKLELKFVLEIIKSRYGSWESPNFDFVSTSLSHSPYATIVAELSSRYQVEEEMDVNDDVSFGYLISDFSSRWFLQISMLAPWALLMRIYDNGLSVVELNEELSSTESNITDILQRSNIKLLGKSLLSLPVPLHLHNTDPGSVRIYQAVFSDTEVLPWAREA</sequence>
<accession>A0A7V9A8M9</accession>
<keyword evidence="2" id="KW-1185">Reference proteome</keyword>
<reference evidence="1 2" key="1">
    <citation type="submission" date="2020-05" db="EMBL/GenBank/DDBJ databases">
        <title>Bremerella alba sp. nov., a novel planctomycete isolated from the surface of the macroalga Fucus spiralis.</title>
        <authorList>
            <person name="Godinho O."/>
            <person name="Botelho R."/>
            <person name="Albuquerque L."/>
            <person name="Wiegand S."/>
            <person name="Da Costa M.S."/>
            <person name="Lobo-Da-Cunha A."/>
            <person name="Jogler C."/>
            <person name="Lage O.M."/>
        </authorList>
    </citation>
    <scope>NUCLEOTIDE SEQUENCE [LARGE SCALE GENOMIC DNA]</scope>
    <source>
        <strain evidence="1 2">FF15</strain>
    </source>
</reference>
<protein>
    <submittedName>
        <fullName evidence="1">Uncharacterized protein</fullName>
    </submittedName>
</protein>
<name>A0A7V9A8M9_9BACT</name>